<keyword evidence="4 9" id="KW-0560">Oxidoreductase</keyword>
<evidence type="ECO:0000313" key="10">
    <source>
        <dbReference type="Proteomes" id="UP000004221"/>
    </source>
</evidence>
<dbReference type="FunFam" id="1.20.1260.10:FF:000001">
    <property type="entry name" value="Non-heme ferritin"/>
    <property type="match status" value="1"/>
</dbReference>
<dbReference type="EC" id="1.16.3.2" evidence="7"/>
<keyword evidence="10" id="KW-1185">Reference proteome</keyword>
<dbReference type="AlphaFoldDB" id="I4EEC8"/>
<evidence type="ECO:0000256" key="7">
    <source>
        <dbReference type="RuleBase" id="RU361145"/>
    </source>
</evidence>
<proteinExistence type="inferred from homology"/>
<dbReference type="GO" id="GO:0005829">
    <property type="term" value="C:cytosol"/>
    <property type="evidence" value="ECO:0007669"/>
    <property type="project" value="TreeGrafter"/>
</dbReference>
<dbReference type="OrthoDB" id="9801481at2"/>
<dbReference type="InterPro" id="IPR012347">
    <property type="entry name" value="Ferritin-like"/>
</dbReference>
<evidence type="ECO:0000256" key="4">
    <source>
        <dbReference type="ARBA" id="ARBA00023002"/>
    </source>
</evidence>
<dbReference type="PROSITE" id="PS50905">
    <property type="entry name" value="FERRITIN_LIKE"/>
    <property type="match status" value="1"/>
</dbReference>
<dbReference type="GO" id="GO:0006879">
    <property type="term" value="P:intracellular iron ion homeostasis"/>
    <property type="evidence" value="ECO:0007669"/>
    <property type="project" value="UniProtKB-KW"/>
</dbReference>
<dbReference type="GO" id="GO:0008199">
    <property type="term" value="F:ferric iron binding"/>
    <property type="evidence" value="ECO:0007669"/>
    <property type="project" value="InterPro"/>
</dbReference>
<dbReference type="InterPro" id="IPR041719">
    <property type="entry name" value="Ferritin_prok"/>
</dbReference>
<dbReference type="GO" id="GO:0008198">
    <property type="term" value="F:ferrous iron binding"/>
    <property type="evidence" value="ECO:0007669"/>
    <property type="project" value="TreeGrafter"/>
</dbReference>
<feature type="binding site" evidence="6">
    <location>
        <position position="28"/>
    </location>
    <ligand>
        <name>Fe cation</name>
        <dbReference type="ChEBI" id="CHEBI:24875"/>
        <label>1</label>
    </ligand>
</feature>
<evidence type="ECO:0000256" key="6">
    <source>
        <dbReference type="PIRSR" id="PIRSR601519-1"/>
    </source>
</evidence>
<dbReference type="GO" id="GO:0042802">
    <property type="term" value="F:identical protein binding"/>
    <property type="evidence" value="ECO:0007669"/>
    <property type="project" value="UniProtKB-ARBA"/>
</dbReference>
<dbReference type="SUPFAM" id="SSF47240">
    <property type="entry name" value="Ferritin-like"/>
    <property type="match status" value="1"/>
</dbReference>
<keyword evidence="5 6" id="KW-0408">Iron</keyword>
<dbReference type="CDD" id="cd01055">
    <property type="entry name" value="Nonheme_Ferritin"/>
    <property type="match status" value="1"/>
</dbReference>
<protein>
    <recommendedName>
        <fullName evidence="7">Ferritin</fullName>
        <ecNumber evidence="7">1.16.3.2</ecNumber>
    </recommendedName>
</protein>
<dbReference type="RefSeq" id="WP_008475751.1">
    <property type="nucleotide sequence ID" value="NZ_CAGS01000088.1"/>
</dbReference>
<comment type="catalytic activity">
    <reaction evidence="7">
        <text>4 Fe(2+) + O2 + 6 H2O = 4 iron(III) oxide-hydroxide + 12 H(+)</text>
        <dbReference type="Rhea" id="RHEA:11972"/>
        <dbReference type="ChEBI" id="CHEBI:15377"/>
        <dbReference type="ChEBI" id="CHEBI:15378"/>
        <dbReference type="ChEBI" id="CHEBI:15379"/>
        <dbReference type="ChEBI" id="CHEBI:29033"/>
        <dbReference type="ChEBI" id="CHEBI:78619"/>
        <dbReference type="EC" id="1.16.3.2"/>
    </reaction>
</comment>
<reference evidence="9 10" key="1">
    <citation type="journal article" date="2012" name="ISME J.">
        <title>Nitrification expanded: discovery, physiology and genomics of a nitrite-oxidizing bacterium from the phylum Chloroflexi.</title>
        <authorList>
            <person name="Sorokin D.Y."/>
            <person name="Lucker S."/>
            <person name="Vejmelkova D."/>
            <person name="Kostrikina N.A."/>
            <person name="Kleerebezem R."/>
            <person name="Rijpstra W.I."/>
            <person name="Damste J.S."/>
            <person name="Le Paslier D."/>
            <person name="Muyzer G."/>
            <person name="Wagner M."/>
            <person name="van Loosdrecht M.C."/>
            <person name="Daims H."/>
        </authorList>
    </citation>
    <scope>NUCLEOTIDE SEQUENCE [LARGE SCALE GENOMIC DNA]</scope>
    <source>
        <strain evidence="10">none</strain>
    </source>
</reference>
<feature type="binding site" evidence="6">
    <location>
        <position position="64"/>
    </location>
    <ligand>
        <name>Fe cation</name>
        <dbReference type="ChEBI" id="CHEBI:24875"/>
        <label>1</label>
    </ligand>
</feature>
<dbReference type="InterPro" id="IPR008331">
    <property type="entry name" value="Ferritin_DPS_dom"/>
</dbReference>
<evidence type="ECO:0000256" key="5">
    <source>
        <dbReference type="ARBA" id="ARBA00023004"/>
    </source>
</evidence>
<evidence type="ECO:0000256" key="2">
    <source>
        <dbReference type="ARBA" id="ARBA00022434"/>
    </source>
</evidence>
<dbReference type="Pfam" id="PF00210">
    <property type="entry name" value="Ferritin"/>
    <property type="match status" value="1"/>
</dbReference>
<dbReference type="EMBL" id="CAGS01000088">
    <property type="protein sequence ID" value="CCF83040.1"/>
    <property type="molecule type" value="Genomic_DNA"/>
</dbReference>
<dbReference type="GO" id="GO:0006826">
    <property type="term" value="P:iron ion transport"/>
    <property type="evidence" value="ECO:0007669"/>
    <property type="project" value="InterPro"/>
</dbReference>
<comment type="similarity">
    <text evidence="1 7">Belongs to the ferritin family. Prokaryotic subfamily.</text>
</comment>
<dbReference type="Proteomes" id="UP000004221">
    <property type="component" value="Unassembled WGS sequence"/>
</dbReference>
<evidence type="ECO:0000259" key="8">
    <source>
        <dbReference type="PROSITE" id="PS50905"/>
    </source>
</evidence>
<gene>
    <name evidence="9" type="primary">ftnA</name>
    <name evidence="9" type="ORF">NITHO_1780006</name>
</gene>
<feature type="binding site" evidence="6">
    <location>
        <position position="105"/>
    </location>
    <ligand>
        <name>Fe cation</name>
        <dbReference type="ChEBI" id="CHEBI:24875"/>
        <label>1</label>
    </ligand>
</feature>
<keyword evidence="2 7" id="KW-0409">Iron storage</keyword>
<dbReference type="InterPro" id="IPR009078">
    <property type="entry name" value="Ferritin-like_SF"/>
</dbReference>
<feature type="binding site" evidence="6">
    <location>
        <position position="61"/>
    </location>
    <ligand>
        <name>Fe cation</name>
        <dbReference type="ChEBI" id="CHEBI:24875"/>
        <label>1</label>
    </ligand>
</feature>
<evidence type="ECO:0000313" key="9">
    <source>
        <dbReference type="EMBL" id="CCF83040.1"/>
    </source>
</evidence>
<name>I4EEC8_9BACT</name>
<dbReference type="PANTHER" id="PTHR11431">
    <property type="entry name" value="FERRITIN"/>
    <property type="match status" value="1"/>
</dbReference>
<evidence type="ECO:0000256" key="1">
    <source>
        <dbReference type="ARBA" id="ARBA00006950"/>
    </source>
</evidence>
<keyword evidence="7" id="KW-0963">Cytoplasm</keyword>
<feature type="domain" description="Ferritin-like diiron" evidence="8">
    <location>
        <begin position="11"/>
        <end position="156"/>
    </location>
</feature>
<comment type="caution">
    <text evidence="9">The sequence shown here is derived from an EMBL/GenBank/DDBJ whole genome shotgun (WGS) entry which is preliminary data.</text>
</comment>
<sequence length="178" mass="20495">MMQPRSKPMGMALGKAMQDALNEQITREFYASNLYLSMSAYCDNLSLLGFAHWLRLQADEERQHGLKIYDHIMERNGQVQIGTVDSPPANFPSVLGVFQQALEHEQLVSSHFQQLYRQALDAQDFTTQTFLEWFLTEQVEEEKTATEVVDWLTMIGDKQDALVLLDREMAQRQPEPTP</sequence>
<dbReference type="GO" id="GO:0004322">
    <property type="term" value="F:ferroxidase activity"/>
    <property type="evidence" value="ECO:0007669"/>
    <property type="project" value="TreeGrafter"/>
</dbReference>
<evidence type="ECO:0000256" key="3">
    <source>
        <dbReference type="ARBA" id="ARBA00022723"/>
    </source>
</evidence>
<comment type="subcellular location">
    <subcellularLocation>
        <location evidence="7">Cytoplasm</location>
    </subcellularLocation>
</comment>
<keyword evidence="3 6" id="KW-0479">Metal-binding</keyword>
<feature type="binding site" evidence="6">
    <location>
        <position position="138"/>
    </location>
    <ligand>
        <name>Fe cation</name>
        <dbReference type="ChEBI" id="CHEBI:24875"/>
        <label>1</label>
    </ligand>
</feature>
<dbReference type="InterPro" id="IPR009040">
    <property type="entry name" value="Ferritin-like_diiron"/>
</dbReference>
<dbReference type="PANTHER" id="PTHR11431:SF127">
    <property type="entry name" value="BACTERIAL NON-HEME FERRITIN"/>
    <property type="match status" value="1"/>
</dbReference>
<comment type="function">
    <text evidence="7">Iron-storage protein.</text>
</comment>
<dbReference type="Gene3D" id="1.20.1260.10">
    <property type="match status" value="1"/>
</dbReference>
<accession>I4EEC8</accession>
<organism evidence="9 10">
    <name type="scientific">Nitrolancea hollandica Lb</name>
    <dbReference type="NCBI Taxonomy" id="1129897"/>
    <lineage>
        <taxon>Bacteria</taxon>
        <taxon>Pseudomonadati</taxon>
        <taxon>Thermomicrobiota</taxon>
        <taxon>Thermomicrobia</taxon>
        <taxon>Sphaerobacterales</taxon>
        <taxon>Sphaerobacterineae</taxon>
        <taxon>Sphaerobacteraceae</taxon>
        <taxon>Nitrolancea</taxon>
    </lineage>
</organism>
<dbReference type="InterPro" id="IPR001519">
    <property type="entry name" value="Ferritin"/>
</dbReference>